<dbReference type="Pfam" id="PF18738">
    <property type="entry name" value="HEPN_DZIP3"/>
    <property type="match status" value="1"/>
</dbReference>
<dbReference type="EMBL" id="CAJPWZ010000929">
    <property type="protein sequence ID" value="CAG2203712.1"/>
    <property type="molecule type" value="Genomic_DNA"/>
</dbReference>
<sequence>MADQTEENLMRKNRVRTVVLDVFPEMYKAMISNSCPPVTLQTKIKNDERFLTRDYVTSDEKKILQTLENSRYSKMDGVLMYKVIRYFNLVEEPTNGWNKLPAANHIKQGDDVERMRQFRNKYVHLPIWNISDEQFEHFFNESIEIASRLDAVIGLTNNGFENIVTRRKTSVFDENKGNTDKPILTVDGTDHCTLLLDIDDIEKCQMMIDHIKKCPENCRTQAMKTEDVEMSSVILHISLDRKSVTSFETLHHEIQLYINTLFSHKEMQWKTMSTFNMVLAIADYTEQVSEIVNEVDETTKTTAAIDEGIQFGIPMEEFGISKEEKRPASNKIAQAATGGEEIGIPLEEIRMITKRSDQAATQTSGIGFKVDETSLQTSKGTSVIDKGSVTTSHPNWNSYRKKVIKANKSSGAAKGGTTDGIPLEEICISTNESAQPASRGEEIGIPLEEISMITERSEQAATQSKHIQIGIVIEEKDLKAYKSTKEAEGGKQRVFMILKFFNACDAQRKLIFNLKKFVFQQMKAHKQPQEENDNDIPMEESNVTTDQSVDAAKDTRSSIDKHAQAATGKTSKTYDIDEITKMFVSNERREEFRTLCREYIEKWKEKDVKFGITGATCTGKSSFINAITGCKEHDKEFAKTSPYGDTTTEARSSMFFQGQDTFTSNDETNERSNIILDNLTGEVLRYIDTFELNIPNIEKVMKRYSFVTKDILCIDGKGIKEIIKKDYS</sequence>
<dbReference type="Gene3D" id="3.40.50.300">
    <property type="entry name" value="P-loop containing nucleotide triphosphate hydrolases"/>
    <property type="match status" value="1"/>
</dbReference>
<organism evidence="3 4">
    <name type="scientific">Mytilus edulis</name>
    <name type="common">Blue mussel</name>
    <dbReference type="NCBI Taxonomy" id="6550"/>
    <lineage>
        <taxon>Eukaryota</taxon>
        <taxon>Metazoa</taxon>
        <taxon>Spiralia</taxon>
        <taxon>Lophotrochozoa</taxon>
        <taxon>Mollusca</taxon>
        <taxon>Bivalvia</taxon>
        <taxon>Autobranchia</taxon>
        <taxon>Pteriomorphia</taxon>
        <taxon>Mytilida</taxon>
        <taxon>Mytiloidea</taxon>
        <taxon>Mytilidae</taxon>
        <taxon>Mytilinae</taxon>
        <taxon>Mytilus</taxon>
    </lineage>
</organism>
<evidence type="ECO:0000313" key="3">
    <source>
        <dbReference type="EMBL" id="CAG2203712.1"/>
    </source>
</evidence>
<dbReference type="AlphaFoldDB" id="A0A8S3RF44"/>
<feature type="domain" description="DZIP3-like HEPN" evidence="2">
    <location>
        <begin position="70"/>
        <end position="141"/>
    </location>
</feature>
<dbReference type="OrthoDB" id="6186240at2759"/>
<dbReference type="InterPro" id="IPR027417">
    <property type="entry name" value="P-loop_NTPase"/>
</dbReference>
<accession>A0A8S3RF44</accession>
<evidence type="ECO:0000259" key="2">
    <source>
        <dbReference type="Pfam" id="PF18738"/>
    </source>
</evidence>
<feature type="region of interest" description="Disordered" evidence="1">
    <location>
        <begin position="525"/>
        <end position="567"/>
    </location>
</feature>
<name>A0A8S3RF44_MYTED</name>
<dbReference type="Proteomes" id="UP000683360">
    <property type="component" value="Unassembled WGS sequence"/>
</dbReference>
<dbReference type="InterPro" id="IPR041249">
    <property type="entry name" value="HEPN_DZIP3"/>
</dbReference>
<evidence type="ECO:0000313" key="4">
    <source>
        <dbReference type="Proteomes" id="UP000683360"/>
    </source>
</evidence>
<dbReference type="SUPFAM" id="SSF52540">
    <property type="entry name" value="P-loop containing nucleoside triphosphate hydrolases"/>
    <property type="match status" value="1"/>
</dbReference>
<comment type="caution">
    <text evidence="3">The sequence shown here is derived from an EMBL/GenBank/DDBJ whole genome shotgun (WGS) entry which is preliminary data.</text>
</comment>
<protein>
    <recommendedName>
        <fullName evidence="2">DZIP3-like HEPN domain-containing protein</fullName>
    </recommendedName>
</protein>
<keyword evidence="4" id="KW-1185">Reference proteome</keyword>
<reference evidence="3" key="1">
    <citation type="submission" date="2021-03" db="EMBL/GenBank/DDBJ databases">
        <authorList>
            <person name="Bekaert M."/>
        </authorList>
    </citation>
    <scope>NUCLEOTIDE SEQUENCE</scope>
</reference>
<proteinExistence type="predicted"/>
<feature type="compositionally biased region" description="Basic and acidic residues" evidence="1">
    <location>
        <begin position="551"/>
        <end position="563"/>
    </location>
</feature>
<evidence type="ECO:0000256" key="1">
    <source>
        <dbReference type="SAM" id="MobiDB-lite"/>
    </source>
</evidence>
<gene>
    <name evidence="3" type="ORF">MEDL_18209</name>
</gene>